<name>A0AAJ0F3A2_9PEZI</name>
<accession>A0AAJ0F3A2</accession>
<dbReference type="AlphaFoldDB" id="A0AAJ0F3A2"/>
<dbReference type="GO" id="GO:0016491">
    <property type="term" value="F:oxidoreductase activity"/>
    <property type="evidence" value="ECO:0007669"/>
    <property type="project" value="UniProtKB-KW"/>
</dbReference>
<protein>
    <recommendedName>
        <fullName evidence="4">NAD(P)-binding protein</fullName>
    </recommendedName>
</protein>
<dbReference type="InterPro" id="IPR002347">
    <property type="entry name" value="SDR_fam"/>
</dbReference>
<dbReference type="PANTHER" id="PTHR47534">
    <property type="entry name" value="YALI0E05731P"/>
    <property type="match status" value="1"/>
</dbReference>
<gene>
    <name evidence="2" type="ORF">QBC47DRAFT_389445</name>
</gene>
<dbReference type="EMBL" id="MU839840">
    <property type="protein sequence ID" value="KAK1752007.1"/>
    <property type="molecule type" value="Genomic_DNA"/>
</dbReference>
<comment type="caution">
    <text evidence="2">The sequence shown here is derived from an EMBL/GenBank/DDBJ whole genome shotgun (WGS) entry which is preliminary data.</text>
</comment>
<dbReference type="Proteomes" id="UP001239445">
    <property type="component" value="Unassembled WGS sequence"/>
</dbReference>
<evidence type="ECO:0000313" key="3">
    <source>
        <dbReference type="Proteomes" id="UP001239445"/>
    </source>
</evidence>
<evidence type="ECO:0000313" key="2">
    <source>
        <dbReference type="EMBL" id="KAK1752007.1"/>
    </source>
</evidence>
<sequence>MVKLAEINHANASLKSLPPPTAVVVGATSGIGLSFLRQLAKSTTSPKIYIVGRSQPALTALIASLTETNPSGTYIPILTPDLTLVSNAHAAATEILRQETSQKIDILYLSPGYLTFRARDTSPEDLDRVTALRFYSRMRFVLDLLSLLQRSTFFGEGGGGRVITVLGAGQEGTIYPSDLSLKEKGHTGAVRLGGVASTYTTLFLEELARRYPTVSFVHTFPGVVDTNAYRHPEHLGPVARFLMRWVLFGLLKWFVTTPVEEVGKRTLYAATAGVFAPAAAAGQVADGDVAKGSDGMRGSGCYTVDAKCETIWNRKLVALREQGMGEKVWEHTMAEFERILGA</sequence>
<dbReference type="Pfam" id="PF00106">
    <property type="entry name" value="adh_short"/>
    <property type="match status" value="1"/>
</dbReference>
<dbReference type="SUPFAM" id="SSF51735">
    <property type="entry name" value="NAD(P)-binding Rossmann-fold domains"/>
    <property type="match status" value="1"/>
</dbReference>
<organism evidence="2 3">
    <name type="scientific">Echria macrotheca</name>
    <dbReference type="NCBI Taxonomy" id="438768"/>
    <lineage>
        <taxon>Eukaryota</taxon>
        <taxon>Fungi</taxon>
        <taxon>Dikarya</taxon>
        <taxon>Ascomycota</taxon>
        <taxon>Pezizomycotina</taxon>
        <taxon>Sordariomycetes</taxon>
        <taxon>Sordariomycetidae</taxon>
        <taxon>Sordariales</taxon>
        <taxon>Schizotheciaceae</taxon>
        <taxon>Echria</taxon>
    </lineage>
</organism>
<dbReference type="InterPro" id="IPR052228">
    <property type="entry name" value="Sec_Metab_Biosynth_Oxidored"/>
</dbReference>
<dbReference type="InterPro" id="IPR036291">
    <property type="entry name" value="NAD(P)-bd_dom_sf"/>
</dbReference>
<evidence type="ECO:0008006" key="4">
    <source>
        <dbReference type="Google" id="ProtNLM"/>
    </source>
</evidence>
<keyword evidence="3" id="KW-1185">Reference proteome</keyword>
<keyword evidence="1" id="KW-0560">Oxidoreductase</keyword>
<reference evidence="2" key="1">
    <citation type="submission" date="2023-06" db="EMBL/GenBank/DDBJ databases">
        <title>Genome-scale phylogeny and comparative genomics of the fungal order Sordariales.</title>
        <authorList>
            <consortium name="Lawrence Berkeley National Laboratory"/>
            <person name="Hensen N."/>
            <person name="Bonometti L."/>
            <person name="Westerberg I."/>
            <person name="Brannstrom I.O."/>
            <person name="Guillou S."/>
            <person name="Cros-Aarteil S."/>
            <person name="Calhoun S."/>
            <person name="Haridas S."/>
            <person name="Kuo A."/>
            <person name="Mondo S."/>
            <person name="Pangilinan J."/>
            <person name="Riley R."/>
            <person name="Labutti K."/>
            <person name="Andreopoulos B."/>
            <person name="Lipzen A."/>
            <person name="Chen C."/>
            <person name="Yanf M."/>
            <person name="Daum C."/>
            <person name="Ng V."/>
            <person name="Clum A."/>
            <person name="Steindorff A."/>
            <person name="Ohm R."/>
            <person name="Martin F."/>
            <person name="Silar P."/>
            <person name="Natvig D."/>
            <person name="Lalanne C."/>
            <person name="Gautier V."/>
            <person name="Ament-Velasquez S.L."/>
            <person name="Kruys A."/>
            <person name="Hutchinson M.I."/>
            <person name="Powell A.J."/>
            <person name="Barry K."/>
            <person name="Miller A.N."/>
            <person name="Grigoriev I.V."/>
            <person name="Debuchy R."/>
            <person name="Gladieux P."/>
            <person name="Thoren M.H."/>
            <person name="Johannesson H."/>
        </authorList>
    </citation>
    <scope>NUCLEOTIDE SEQUENCE</scope>
    <source>
        <strain evidence="2">PSN4</strain>
    </source>
</reference>
<proteinExistence type="predicted"/>
<evidence type="ECO:0000256" key="1">
    <source>
        <dbReference type="ARBA" id="ARBA00023002"/>
    </source>
</evidence>
<dbReference type="Gene3D" id="3.40.50.720">
    <property type="entry name" value="NAD(P)-binding Rossmann-like Domain"/>
    <property type="match status" value="1"/>
</dbReference>
<dbReference type="PANTHER" id="PTHR47534:SF3">
    <property type="entry name" value="ALCOHOL DEHYDROGENASE-LIKE C-TERMINAL DOMAIN-CONTAINING PROTEIN"/>
    <property type="match status" value="1"/>
</dbReference>